<evidence type="ECO:0000313" key="16">
    <source>
        <dbReference type="Proteomes" id="UP001258017"/>
    </source>
</evidence>
<comment type="subcellular location">
    <subcellularLocation>
        <location evidence="1">Nucleus</location>
    </subcellularLocation>
</comment>
<evidence type="ECO:0000256" key="10">
    <source>
        <dbReference type="ARBA" id="ARBA00023204"/>
    </source>
</evidence>
<dbReference type="InterPro" id="IPR005160">
    <property type="entry name" value="Ku_C"/>
</dbReference>
<evidence type="ECO:0000256" key="7">
    <source>
        <dbReference type="ARBA" id="ARBA00022840"/>
    </source>
</evidence>
<dbReference type="SUPFAM" id="SSF53300">
    <property type="entry name" value="vWA-like"/>
    <property type="match status" value="1"/>
</dbReference>
<dbReference type="SUPFAM" id="SSF100939">
    <property type="entry name" value="SPOC domain-like"/>
    <property type="match status" value="1"/>
</dbReference>
<reference evidence="15" key="1">
    <citation type="submission" date="2021-08" db="EMBL/GenBank/DDBJ databases">
        <authorList>
            <person name="Misof B."/>
            <person name="Oliver O."/>
            <person name="Podsiadlowski L."/>
            <person name="Donath A."/>
            <person name="Peters R."/>
            <person name="Mayer C."/>
            <person name="Rust J."/>
            <person name="Gunkel S."/>
            <person name="Lesny P."/>
            <person name="Martin S."/>
            <person name="Oeyen J.P."/>
            <person name="Petersen M."/>
            <person name="Panagiotis P."/>
            <person name="Wilbrandt J."/>
            <person name="Tanja T."/>
        </authorList>
    </citation>
    <scope>NUCLEOTIDE SEQUENCE</scope>
    <source>
        <strain evidence="15">GBR_01_08_01A</strain>
        <tissue evidence="15">Thorax + abdomen</tissue>
    </source>
</reference>
<dbReference type="GO" id="GO:0003678">
    <property type="term" value="F:DNA helicase activity"/>
    <property type="evidence" value="ECO:0007669"/>
    <property type="project" value="InterPro"/>
</dbReference>
<dbReference type="Pfam" id="PF03731">
    <property type="entry name" value="Ku_N"/>
    <property type="match status" value="1"/>
</dbReference>
<dbReference type="InterPro" id="IPR002035">
    <property type="entry name" value="VWF_A"/>
</dbReference>
<dbReference type="Gene3D" id="4.10.970.10">
    <property type="entry name" value="Ku70, bridge and pillars"/>
    <property type="match status" value="1"/>
</dbReference>
<comment type="caution">
    <text evidence="15">The sequence shown here is derived from an EMBL/GenBank/DDBJ whole genome shotgun (WGS) entry which is preliminary data.</text>
</comment>
<dbReference type="InterPro" id="IPR016194">
    <property type="entry name" value="SPOC-like_C_dom_sf"/>
</dbReference>
<keyword evidence="7" id="KW-0067">ATP-binding</keyword>
<evidence type="ECO:0000256" key="6">
    <source>
        <dbReference type="ARBA" id="ARBA00022806"/>
    </source>
</evidence>
<reference evidence="15" key="2">
    <citation type="journal article" date="2023" name="Commun. Biol.">
        <title>Intrasexual cuticular hydrocarbon dimorphism in a wasp sheds light on hydrocarbon biosynthesis genes in Hymenoptera.</title>
        <authorList>
            <person name="Moris V.C."/>
            <person name="Podsiadlowski L."/>
            <person name="Martin S."/>
            <person name="Oeyen J.P."/>
            <person name="Donath A."/>
            <person name="Petersen M."/>
            <person name="Wilbrandt J."/>
            <person name="Misof B."/>
            <person name="Liedtke D."/>
            <person name="Thamm M."/>
            <person name="Scheiner R."/>
            <person name="Schmitt T."/>
            <person name="Niehuis O."/>
        </authorList>
    </citation>
    <scope>NUCLEOTIDE SEQUENCE</scope>
    <source>
        <strain evidence="15">GBR_01_08_01A</strain>
    </source>
</reference>
<dbReference type="GO" id="GO:0006303">
    <property type="term" value="P:double-strand break repair via nonhomologous end joining"/>
    <property type="evidence" value="ECO:0007669"/>
    <property type="project" value="InterPro"/>
</dbReference>
<dbReference type="GO" id="GO:0016787">
    <property type="term" value="F:hydrolase activity"/>
    <property type="evidence" value="ECO:0007669"/>
    <property type="project" value="UniProtKB-KW"/>
</dbReference>
<evidence type="ECO:0000313" key="15">
    <source>
        <dbReference type="EMBL" id="KAK2584497.1"/>
    </source>
</evidence>
<dbReference type="GO" id="GO:0043564">
    <property type="term" value="C:Ku70:Ku80 complex"/>
    <property type="evidence" value="ECO:0007669"/>
    <property type="project" value="InterPro"/>
</dbReference>
<evidence type="ECO:0000259" key="14">
    <source>
        <dbReference type="PROSITE" id="PS50800"/>
    </source>
</evidence>
<dbReference type="Proteomes" id="UP001258017">
    <property type="component" value="Unassembled WGS sequence"/>
</dbReference>
<name>A0AAD9RRA8_9HYME</name>
<dbReference type="PANTHER" id="PTHR12604:SF2">
    <property type="entry name" value="X-RAY REPAIR CROSS-COMPLEMENTING PROTEIN 6"/>
    <property type="match status" value="1"/>
</dbReference>
<dbReference type="PROSITE" id="PS50234">
    <property type="entry name" value="VWFA"/>
    <property type="match status" value="1"/>
</dbReference>
<keyword evidence="8" id="KW-0238">DNA-binding</keyword>
<dbReference type="Gene3D" id="1.10.1600.10">
    <property type="match status" value="1"/>
</dbReference>
<dbReference type="GO" id="GO:0005524">
    <property type="term" value="F:ATP binding"/>
    <property type="evidence" value="ECO:0007669"/>
    <property type="project" value="UniProtKB-KW"/>
</dbReference>
<sequence length="615" mass="71894">MSSLNEEDESQNENEQDPGEFYGVRDGTLFLIDTSPKMFDLNPDGQPFFVDCIEEYIYFLKQKLVWNRQDWMGLVLFATEKWDMDPEIKNILTLQKLSLININKLKEAEKIRDKTWKDYKKISSSNSYPLHDALWHAAQCFSSLKITMSARRVILYTCHDVSPLTDENEKHRIRAKAATYNDIGLRLYVVGIGEKWNFDLFYKDLEMLSRNINQEDYQKISYKDLVQQMKRPSKHMAKLPFIVGKDVKINVDISSVCVKSEYLKKMTMSSENNAPLVSYTYFRRKDADEEEEENEDEEENDDKKINMPISDTELRRTQEFGGDKIYFTLEEVKSLNRIYDLGIDIIDVKPLSCDPMYHMHAPYFVSCNKNCTKGEKLLFAGLLDKCEKKKVMMTCRVTMRQNLGTYLYNMIPVSMEGGFYLYRIPYEENVYDFADEAYQYIYDGQNKKPPINQEGVQLFKKLIKKTLVTYHPEQYPNPKLQVTLQNVETLALDLDARDPPEDKTLPMENLLKEKIGSLTPKIKELFEQEEVEPPQKKVKKPEKSKQSAIPDCDKDVIELIQCNELDKCKVSDLRIFCQDAGLSKAGLKVDLAYRLYTHYDSKGKKPKELKRYKTE</sequence>
<feature type="compositionally biased region" description="Acidic residues" evidence="12">
    <location>
        <begin position="1"/>
        <end position="18"/>
    </location>
</feature>
<evidence type="ECO:0008006" key="17">
    <source>
        <dbReference type="Google" id="ProtNLM"/>
    </source>
</evidence>
<dbReference type="GO" id="GO:0003684">
    <property type="term" value="F:damaged DNA binding"/>
    <property type="evidence" value="ECO:0007669"/>
    <property type="project" value="InterPro"/>
</dbReference>
<feature type="domain" description="SAP" evidence="14">
    <location>
        <begin position="565"/>
        <end position="599"/>
    </location>
</feature>
<dbReference type="PROSITE" id="PS50800">
    <property type="entry name" value="SAP"/>
    <property type="match status" value="1"/>
</dbReference>
<dbReference type="GO" id="GO:0042162">
    <property type="term" value="F:telomeric DNA binding"/>
    <property type="evidence" value="ECO:0007669"/>
    <property type="project" value="InterPro"/>
</dbReference>
<dbReference type="SUPFAM" id="SSF68906">
    <property type="entry name" value="SAP domain"/>
    <property type="match status" value="1"/>
</dbReference>
<evidence type="ECO:0000256" key="5">
    <source>
        <dbReference type="ARBA" id="ARBA00022801"/>
    </source>
</evidence>
<dbReference type="PANTHER" id="PTHR12604">
    <property type="entry name" value="KU AUTOANTIGEN DNA HELICASE"/>
    <property type="match status" value="1"/>
</dbReference>
<dbReference type="InterPro" id="IPR005161">
    <property type="entry name" value="Ku_N"/>
</dbReference>
<comment type="similarity">
    <text evidence="2">Belongs to the ku70 family.</text>
</comment>
<dbReference type="AlphaFoldDB" id="A0AAD9RRA8"/>
<evidence type="ECO:0000256" key="8">
    <source>
        <dbReference type="ARBA" id="ARBA00023125"/>
    </source>
</evidence>
<dbReference type="Pfam" id="PF03730">
    <property type="entry name" value="Ku_C"/>
    <property type="match status" value="1"/>
</dbReference>
<dbReference type="InterPro" id="IPR003034">
    <property type="entry name" value="SAP_dom"/>
</dbReference>
<keyword evidence="4" id="KW-0227">DNA damage</keyword>
<dbReference type="SMART" id="SM00559">
    <property type="entry name" value="Ku78"/>
    <property type="match status" value="1"/>
</dbReference>
<keyword evidence="5" id="KW-0378">Hydrolase</keyword>
<gene>
    <name evidence="15" type="ORF">KPH14_006870</name>
</gene>
<keyword evidence="9" id="KW-0233">DNA recombination</keyword>
<evidence type="ECO:0000256" key="12">
    <source>
        <dbReference type="SAM" id="MobiDB-lite"/>
    </source>
</evidence>
<dbReference type="InterPro" id="IPR027388">
    <property type="entry name" value="Ku70_bridge/pillars_dom_sf"/>
</dbReference>
<dbReference type="InterPro" id="IPR006164">
    <property type="entry name" value="DNA_bd_Ku70/Ku80"/>
</dbReference>
<evidence type="ECO:0000256" key="9">
    <source>
        <dbReference type="ARBA" id="ARBA00023172"/>
    </source>
</evidence>
<feature type="region of interest" description="Disordered" evidence="12">
    <location>
        <begin position="1"/>
        <end position="23"/>
    </location>
</feature>
<evidence type="ECO:0000256" key="4">
    <source>
        <dbReference type="ARBA" id="ARBA00022763"/>
    </source>
</evidence>
<evidence type="ECO:0000256" key="11">
    <source>
        <dbReference type="ARBA" id="ARBA00023242"/>
    </source>
</evidence>
<evidence type="ECO:0000259" key="13">
    <source>
        <dbReference type="PROSITE" id="PS50234"/>
    </source>
</evidence>
<keyword evidence="11" id="KW-0539">Nucleus</keyword>
<keyword evidence="3" id="KW-0547">Nucleotide-binding</keyword>
<dbReference type="GO" id="GO:0000723">
    <property type="term" value="P:telomere maintenance"/>
    <property type="evidence" value="ECO:0007669"/>
    <property type="project" value="InterPro"/>
</dbReference>
<dbReference type="EMBL" id="JAIFRP010000026">
    <property type="protein sequence ID" value="KAK2584497.1"/>
    <property type="molecule type" value="Genomic_DNA"/>
</dbReference>
<dbReference type="InterPro" id="IPR036465">
    <property type="entry name" value="vWFA_dom_sf"/>
</dbReference>
<dbReference type="Gene3D" id="3.40.50.410">
    <property type="entry name" value="von Willebrand factor, type A domain"/>
    <property type="match status" value="1"/>
</dbReference>
<dbReference type="Gene3D" id="2.40.290.10">
    <property type="match status" value="1"/>
</dbReference>
<dbReference type="InterPro" id="IPR006165">
    <property type="entry name" value="Ku70"/>
</dbReference>
<dbReference type="GO" id="GO:0006310">
    <property type="term" value="P:DNA recombination"/>
    <property type="evidence" value="ECO:0007669"/>
    <property type="project" value="UniProtKB-KW"/>
</dbReference>
<evidence type="ECO:0000256" key="3">
    <source>
        <dbReference type="ARBA" id="ARBA00022741"/>
    </source>
</evidence>
<organism evidence="15 16">
    <name type="scientific">Odynerus spinipes</name>
    <dbReference type="NCBI Taxonomy" id="1348599"/>
    <lineage>
        <taxon>Eukaryota</taxon>
        <taxon>Metazoa</taxon>
        <taxon>Ecdysozoa</taxon>
        <taxon>Arthropoda</taxon>
        <taxon>Hexapoda</taxon>
        <taxon>Insecta</taxon>
        <taxon>Pterygota</taxon>
        <taxon>Neoptera</taxon>
        <taxon>Endopterygota</taxon>
        <taxon>Hymenoptera</taxon>
        <taxon>Apocrita</taxon>
        <taxon>Aculeata</taxon>
        <taxon>Vespoidea</taxon>
        <taxon>Vespidae</taxon>
        <taxon>Eumeninae</taxon>
        <taxon>Odynerus</taxon>
    </lineage>
</organism>
<proteinExistence type="inferred from homology"/>
<evidence type="ECO:0000256" key="2">
    <source>
        <dbReference type="ARBA" id="ARBA00005240"/>
    </source>
</evidence>
<keyword evidence="10" id="KW-0234">DNA repair</keyword>
<dbReference type="GO" id="GO:0003690">
    <property type="term" value="F:double-stranded DNA binding"/>
    <property type="evidence" value="ECO:0007669"/>
    <property type="project" value="TreeGrafter"/>
</dbReference>
<dbReference type="NCBIfam" id="TIGR00578">
    <property type="entry name" value="ku70"/>
    <property type="match status" value="1"/>
</dbReference>
<accession>A0AAD9RRA8</accession>
<evidence type="ECO:0000256" key="1">
    <source>
        <dbReference type="ARBA" id="ARBA00004123"/>
    </source>
</evidence>
<dbReference type="PIRSF" id="PIRSF003033">
    <property type="entry name" value="Ku70"/>
    <property type="match status" value="1"/>
</dbReference>
<dbReference type="InterPro" id="IPR036361">
    <property type="entry name" value="SAP_dom_sf"/>
</dbReference>
<keyword evidence="6" id="KW-0347">Helicase</keyword>
<feature type="domain" description="VWFA" evidence="13">
    <location>
        <begin position="27"/>
        <end position="239"/>
    </location>
</feature>
<keyword evidence="16" id="KW-1185">Reference proteome</keyword>
<protein>
    <recommendedName>
        <fullName evidence="17">ATP-dependent DNA helicase 2 subunit 1</fullName>
    </recommendedName>
</protein>
<dbReference type="Pfam" id="PF02735">
    <property type="entry name" value="Ku"/>
    <property type="match status" value="1"/>
</dbReference>